<organism evidence="3 4">
    <name type="scientific">Variovorax paradoxus</name>
    <dbReference type="NCBI Taxonomy" id="34073"/>
    <lineage>
        <taxon>Bacteria</taxon>
        <taxon>Pseudomonadati</taxon>
        <taxon>Pseudomonadota</taxon>
        <taxon>Betaproteobacteria</taxon>
        <taxon>Burkholderiales</taxon>
        <taxon>Comamonadaceae</taxon>
        <taxon>Variovorax</taxon>
    </lineage>
</organism>
<dbReference type="PANTHER" id="PTHR43056">
    <property type="entry name" value="PEPTIDASE S9 PROLYL OLIGOPEPTIDASE"/>
    <property type="match status" value="1"/>
</dbReference>
<keyword evidence="1" id="KW-0378">Hydrolase</keyword>
<dbReference type="NCBIfam" id="TIGR00976">
    <property type="entry name" value="CocE_NonD"/>
    <property type="match status" value="1"/>
</dbReference>
<proteinExistence type="predicted"/>
<dbReference type="Gene3D" id="3.40.50.1820">
    <property type="entry name" value="alpha/beta hydrolase"/>
    <property type="match status" value="1"/>
</dbReference>
<evidence type="ECO:0000256" key="1">
    <source>
        <dbReference type="ARBA" id="ARBA00022801"/>
    </source>
</evidence>
<evidence type="ECO:0000313" key="3">
    <source>
        <dbReference type="EMBL" id="KIQ35358.1"/>
    </source>
</evidence>
<reference evidence="3 4" key="1">
    <citation type="submission" date="2014-12" db="EMBL/GenBank/DDBJ databases">
        <title>16Stimator: statistical estimation of ribosomal gene copy numbers from draft genome assemblies.</title>
        <authorList>
            <person name="Perisin M.A."/>
            <person name="Vetter M."/>
            <person name="Gilbert J.A."/>
            <person name="Bergelson J."/>
        </authorList>
    </citation>
    <scope>NUCLEOTIDE SEQUENCE [LARGE SCALE GENOMIC DNA]</scope>
    <source>
        <strain evidence="3 4">MEDvA23</strain>
    </source>
</reference>
<dbReference type="InterPro" id="IPR050585">
    <property type="entry name" value="Xaa-Pro_dipeptidyl-ppase/CocE"/>
</dbReference>
<evidence type="ECO:0000313" key="4">
    <source>
        <dbReference type="Proteomes" id="UP000032067"/>
    </source>
</evidence>
<dbReference type="Pfam" id="PF02129">
    <property type="entry name" value="Peptidase_S15"/>
    <property type="match status" value="1"/>
</dbReference>
<protein>
    <submittedName>
        <fullName evidence="3">Peptidase S15</fullName>
    </submittedName>
</protein>
<dbReference type="SMART" id="SM00939">
    <property type="entry name" value="PepX_C"/>
    <property type="match status" value="1"/>
</dbReference>
<dbReference type="Pfam" id="PF08530">
    <property type="entry name" value="PepX_C"/>
    <property type="match status" value="1"/>
</dbReference>
<dbReference type="Proteomes" id="UP000032067">
    <property type="component" value="Unassembled WGS sequence"/>
</dbReference>
<sequence length="578" mass="64020">MDYTTDIRDGMAIDWDVPIEMDDSNVLRADVFRPLAPGTYPVLMTHGPYGKGLSFQEGYKTPWDLMAARYPDALEGSTNQYQSWEVCDPEKWVPDGYVVVRVDSRGAGRSPGFIDHFSARENQDYYQCIEWAGVQPWSNGKVGLNGISYYGAGQWIVAGMQPPHLAAICPWEGFCDAYRESAFHGGIRCSFGKNWQELQVRSVQHGRAGGAVSKITGKPVCGDEVFSEETLKANRADVAGRSAAHPYDDALYAQGRAKLDQVTVPVLSAGNWGGQGLHLRGNVEGFLGAASEQKWLELHGNEHWTLFYAKYGVDLQKQFFGHFLKGEDNGWDQRPPLLLNVRHVDKFVQRAENEWPLARTQWTKMHLDLEGKALSSTPSGKAGTASFDATRNGGIRFMSAPFEQETEITGPLACKLFVSSSTTDADIFLVLHLFDPEGKEKVFQGALDPMTSVGKGWLRASRRELDPARSLPYRPFHAHQRDLPLVPGQPVELDVEIWPTSIVVPGGWRIGLTVQGKDYEQEGPVSQLSNVKNPMKGCGPFLHDDPEDRSPAIFGGQTTLHAGEGMQPHLLLPIVPLR</sequence>
<accession>A0A0D0M134</accession>
<dbReference type="Gene3D" id="2.60.120.260">
    <property type="entry name" value="Galactose-binding domain-like"/>
    <property type="match status" value="1"/>
</dbReference>
<dbReference type="SUPFAM" id="SSF49785">
    <property type="entry name" value="Galactose-binding domain-like"/>
    <property type="match status" value="1"/>
</dbReference>
<comment type="caution">
    <text evidence="3">The sequence shown here is derived from an EMBL/GenBank/DDBJ whole genome shotgun (WGS) entry which is preliminary data.</text>
</comment>
<feature type="domain" description="Xaa-Pro dipeptidyl-peptidase C-terminal" evidence="2">
    <location>
        <begin position="317"/>
        <end position="571"/>
    </location>
</feature>
<dbReference type="AlphaFoldDB" id="A0A0D0M134"/>
<dbReference type="GO" id="GO:0008239">
    <property type="term" value="F:dipeptidyl-peptidase activity"/>
    <property type="evidence" value="ECO:0007669"/>
    <property type="project" value="InterPro"/>
</dbReference>
<name>A0A0D0M134_VARPD</name>
<dbReference type="Gene3D" id="1.10.3020.20">
    <property type="match status" value="1"/>
</dbReference>
<gene>
    <name evidence="3" type="ORF">RT97_05660</name>
</gene>
<dbReference type="PANTHER" id="PTHR43056:SF10">
    <property type="entry name" value="COCE_NOND FAMILY, PUTATIVE (AFU_ORTHOLOGUE AFUA_7G00600)-RELATED"/>
    <property type="match status" value="1"/>
</dbReference>
<dbReference type="InterPro" id="IPR000383">
    <property type="entry name" value="Xaa-Pro-like_dom"/>
</dbReference>
<dbReference type="InterPro" id="IPR008979">
    <property type="entry name" value="Galactose-bd-like_sf"/>
</dbReference>
<dbReference type="InterPro" id="IPR013736">
    <property type="entry name" value="Xaa-Pro_dipept_C"/>
</dbReference>
<dbReference type="InterPro" id="IPR005674">
    <property type="entry name" value="CocE/Ser_esterase"/>
</dbReference>
<dbReference type="InterPro" id="IPR029058">
    <property type="entry name" value="AB_hydrolase_fold"/>
</dbReference>
<dbReference type="SUPFAM" id="SSF53474">
    <property type="entry name" value="alpha/beta-Hydrolases"/>
    <property type="match status" value="1"/>
</dbReference>
<dbReference type="RefSeq" id="WP_367379255.1">
    <property type="nucleotide sequence ID" value="NZ_JXQQ01000010.1"/>
</dbReference>
<dbReference type="EMBL" id="JXQQ01000010">
    <property type="protein sequence ID" value="KIQ35358.1"/>
    <property type="molecule type" value="Genomic_DNA"/>
</dbReference>
<evidence type="ECO:0000259" key="2">
    <source>
        <dbReference type="SMART" id="SM00939"/>
    </source>
</evidence>